<comment type="subcellular location">
    <subcellularLocation>
        <location evidence="1">Plastid</location>
    </subcellularLocation>
</comment>
<evidence type="ECO:0000256" key="2">
    <source>
        <dbReference type="ARBA" id="ARBA00022640"/>
    </source>
</evidence>
<proteinExistence type="predicted"/>
<dbReference type="InterPro" id="IPR006843">
    <property type="entry name" value="PAP/fibrillin_dom"/>
</dbReference>
<feature type="domain" description="Plastid lipid-associated protein/fibrillin conserved" evidence="3">
    <location>
        <begin position="55"/>
        <end position="267"/>
    </location>
</feature>
<dbReference type="STRING" id="145388.A0A0D2MY70"/>
<dbReference type="RefSeq" id="XP_013906444.1">
    <property type="nucleotide sequence ID" value="XM_014050990.1"/>
</dbReference>
<keyword evidence="5" id="KW-1185">Reference proteome</keyword>
<dbReference type="GeneID" id="25726640"/>
<dbReference type="KEGG" id="mng:MNEG_0522"/>
<dbReference type="AlphaFoldDB" id="A0A0D2MY70"/>
<evidence type="ECO:0000313" key="5">
    <source>
        <dbReference type="Proteomes" id="UP000054498"/>
    </source>
</evidence>
<dbReference type="PANTHER" id="PTHR31906">
    <property type="entry name" value="PLASTID-LIPID-ASSOCIATED PROTEIN 4, CHLOROPLASTIC-RELATED"/>
    <property type="match status" value="1"/>
</dbReference>
<dbReference type="OrthoDB" id="550273at2759"/>
<evidence type="ECO:0000313" key="4">
    <source>
        <dbReference type="EMBL" id="KIZ07425.1"/>
    </source>
</evidence>
<organism evidence="4 5">
    <name type="scientific">Monoraphidium neglectum</name>
    <dbReference type="NCBI Taxonomy" id="145388"/>
    <lineage>
        <taxon>Eukaryota</taxon>
        <taxon>Viridiplantae</taxon>
        <taxon>Chlorophyta</taxon>
        <taxon>core chlorophytes</taxon>
        <taxon>Chlorophyceae</taxon>
        <taxon>CS clade</taxon>
        <taxon>Sphaeropleales</taxon>
        <taxon>Selenastraceae</taxon>
        <taxon>Monoraphidium</taxon>
    </lineage>
</organism>
<dbReference type="GO" id="GO:0009536">
    <property type="term" value="C:plastid"/>
    <property type="evidence" value="ECO:0007669"/>
    <property type="project" value="UniProtKB-SubCell"/>
</dbReference>
<evidence type="ECO:0000256" key="1">
    <source>
        <dbReference type="ARBA" id="ARBA00004474"/>
    </source>
</evidence>
<dbReference type="InterPro" id="IPR039633">
    <property type="entry name" value="PAP"/>
</dbReference>
<name>A0A0D2MY70_9CHLO</name>
<dbReference type="Proteomes" id="UP000054498">
    <property type="component" value="Unassembled WGS sequence"/>
</dbReference>
<evidence type="ECO:0000259" key="3">
    <source>
        <dbReference type="Pfam" id="PF04755"/>
    </source>
</evidence>
<keyword evidence="2" id="KW-0934">Plastid</keyword>
<dbReference type="Pfam" id="PF04755">
    <property type="entry name" value="PAP_fibrillin"/>
    <property type="match status" value="1"/>
</dbReference>
<accession>A0A0D2MY70</accession>
<reference evidence="4 5" key="1">
    <citation type="journal article" date="2013" name="BMC Genomics">
        <title>Reconstruction of the lipid metabolism for the microalga Monoraphidium neglectum from its genome sequence reveals characteristics suitable for biofuel production.</title>
        <authorList>
            <person name="Bogen C."/>
            <person name="Al-Dilaimi A."/>
            <person name="Albersmeier A."/>
            <person name="Wichmann J."/>
            <person name="Grundmann M."/>
            <person name="Rupp O."/>
            <person name="Lauersen K.J."/>
            <person name="Blifernez-Klassen O."/>
            <person name="Kalinowski J."/>
            <person name="Goesmann A."/>
            <person name="Mussgnug J.H."/>
            <person name="Kruse O."/>
        </authorList>
    </citation>
    <scope>NUCLEOTIDE SEQUENCE [LARGE SCALE GENOMIC DNA]</scope>
    <source>
        <strain evidence="4 5">SAG 48.87</strain>
    </source>
</reference>
<gene>
    <name evidence="4" type="ORF">MNEG_0522</name>
</gene>
<protein>
    <recommendedName>
        <fullName evidence="3">Plastid lipid-associated protein/fibrillin conserved domain-containing protein</fullName>
    </recommendedName>
</protein>
<sequence length="280" mass="29885">MRSVGALAECSTSYAPQAGRRALPSAPRLRRPRALRLPVVAALAAAADAPPSVETAKARLLQAVEYTRRGANTTQDLRGDVEEAQVALESLQPGDGLDYALLEGKWRLVYTTAADVVPIVGLDLSSLLPAGLPAPVVVGDVFQRFSSVEEGRVDNIVEFGLPPLTQGSGGVTFTVGASYEVRSPRRISLTFLEAQVGRVRASPLLEALLAPALLPRGWWNQRALLAIKEFNLRFPFRSAQQVAAGRAVGAGYLLTYLDSDVLIGRAQAPGGSFIFVRSPE</sequence>
<dbReference type="EMBL" id="KK100262">
    <property type="protein sequence ID" value="KIZ07425.1"/>
    <property type="molecule type" value="Genomic_DNA"/>
</dbReference>